<dbReference type="RefSeq" id="WP_250920184.1">
    <property type="nucleotide sequence ID" value="NZ_JAMQAW010000012.1"/>
</dbReference>
<accession>A0ABT0UMJ6</accession>
<dbReference type="InterPro" id="IPR010699">
    <property type="entry name" value="DUF1275"/>
</dbReference>
<gene>
    <name evidence="2" type="ORF">NBG84_16365</name>
</gene>
<keyword evidence="1" id="KW-0472">Membrane</keyword>
<organism evidence="2 3">
    <name type="scientific">Streptomyces albipurpureus</name>
    <dbReference type="NCBI Taxonomy" id="2897419"/>
    <lineage>
        <taxon>Bacteria</taxon>
        <taxon>Bacillati</taxon>
        <taxon>Actinomycetota</taxon>
        <taxon>Actinomycetes</taxon>
        <taxon>Kitasatosporales</taxon>
        <taxon>Streptomycetaceae</taxon>
        <taxon>Streptomyces</taxon>
    </lineage>
</organism>
<protein>
    <submittedName>
        <fullName evidence="2">DUF1275 domain-containing protein</fullName>
    </submittedName>
</protein>
<comment type="caution">
    <text evidence="2">The sequence shown here is derived from an EMBL/GenBank/DDBJ whole genome shotgun (WGS) entry which is preliminary data.</text>
</comment>
<feature type="transmembrane region" description="Helical" evidence="1">
    <location>
        <begin position="88"/>
        <end position="111"/>
    </location>
</feature>
<dbReference type="EMBL" id="JAMQAW010000012">
    <property type="protein sequence ID" value="MCM2389842.1"/>
    <property type="molecule type" value="Genomic_DNA"/>
</dbReference>
<dbReference type="PANTHER" id="PTHR37488:SF2">
    <property type="entry name" value="DUF1275 DOMAIN-CONTAINING PROTEIN"/>
    <property type="match status" value="1"/>
</dbReference>
<feature type="transmembrane region" description="Helical" evidence="1">
    <location>
        <begin position="117"/>
        <end position="135"/>
    </location>
</feature>
<keyword evidence="1" id="KW-0812">Transmembrane</keyword>
<dbReference type="Proteomes" id="UP001431429">
    <property type="component" value="Unassembled WGS sequence"/>
</dbReference>
<name>A0ABT0UMJ6_9ACTN</name>
<keyword evidence="3" id="KW-1185">Reference proteome</keyword>
<feature type="transmembrane region" description="Helical" evidence="1">
    <location>
        <begin position="49"/>
        <end position="76"/>
    </location>
</feature>
<feature type="transmembrane region" description="Helical" evidence="1">
    <location>
        <begin position="181"/>
        <end position="198"/>
    </location>
</feature>
<evidence type="ECO:0000313" key="3">
    <source>
        <dbReference type="Proteomes" id="UP001431429"/>
    </source>
</evidence>
<keyword evidence="1" id="KW-1133">Transmembrane helix</keyword>
<evidence type="ECO:0000256" key="1">
    <source>
        <dbReference type="SAM" id="Phobius"/>
    </source>
</evidence>
<feature type="transmembrane region" description="Helical" evidence="1">
    <location>
        <begin position="204"/>
        <end position="225"/>
    </location>
</feature>
<dbReference type="Pfam" id="PF06912">
    <property type="entry name" value="DUF1275"/>
    <property type="match status" value="1"/>
</dbReference>
<sequence length="237" mass="23694">MKPQPGVALTTAMVALTLTTGLVEAVSFLALGPVFTAVQTGNLLFLGFAVAGEGGFSTVASMVSLAGFVVGALLGARLESAVDLRGGHWFPVALAVESALLAIAGVVAWGMGPVGGTLSAVHGTVTAIVAVAMGLRNVTTMRAKVPDLPTTVATRALTALLAPLALDSQIPAGVRNQGRRVASVGAMFLGGLLGAWLLHQGVQAAAVLLAVAALVVTTGAGYELARRRGRPASQGLP</sequence>
<proteinExistence type="predicted"/>
<evidence type="ECO:0000313" key="2">
    <source>
        <dbReference type="EMBL" id="MCM2389842.1"/>
    </source>
</evidence>
<dbReference type="PANTHER" id="PTHR37488">
    <property type="entry name" value="DUF1275 DOMAIN-CONTAINING PROTEIN"/>
    <property type="match status" value="1"/>
</dbReference>
<reference evidence="2" key="1">
    <citation type="submission" date="2022-06" db="EMBL/GenBank/DDBJ databases">
        <title>Genome public.</title>
        <authorList>
            <person name="Sun Q."/>
        </authorList>
    </citation>
    <scope>NUCLEOTIDE SEQUENCE</scope>
    <source>
        <strain evidence="2">CWNU-1</strain>
    </source>
</reference>